<sequence length="59" mass="6757">MKKYLLVTNTFNGKVLGVYSDKNIALEDRNRLRSDPSYVGQFEKHPNATVLKVKCEVVE</sequence>
<evidence type="ECO:0000313" key="1">
    <source>
        <dbReference type="EMBL" id="WEJ62190.1"/>
    </source>
</evidence>
<protein>
    <recommendedName>
        <fullName evidence="3">Phage protein</fullName>
    </recommendedName>
</protein>
<gene>
    <name evidence="1" type="ORF">NR989_09230</name>
</gene>
<evidence type="ECO:0000313" key="2">
    <source>
        <dbReference type="Proteomes" id="UP001222275"/>
    </source>
</evidence>
<evidence type="ECO:0008006" key="3">
    <source>
        <dbReference type="Google" id="ProtNLM"/>
    </source>
</evidence>
<accession>A0ABY8CBY6</accession>
<reference evidence="1 2" key="1">
    <citation type="submission" date="2022-06" db="EMBL/GenBank/DDBJ databases">
        <title>Thiomicrohabdus sp. nov, an obligately chemolithoautotrophic, sulfur-oxidizing bacterium isolated from beach of Guanyin Mountain. Amoy.</title>
        <authorList>
            <person name="Zhu H."/>
        </authorList>
    </citation>
    <scope>NUCLEOTIDE SEQUENCE [LARGE SCALE GENOMIC DNA]</scope>
    <source>
        <strain evidence="1 2">XGS-01</strain>
    </source>
</reference>
<name>A0ABY8CBY6_9GAMM</name>
<proteinExistence type="predicted"/>
<keyword evidence="2" id="KW-1185">Reference proteome</keyword>
<organism evidence="1 2">
    <name type="scientific">Thiomicrorhabdus lithotrophica</name>
    <dbReference type="NCBI Taxonomy" id="2949997"/>
    <lineage>
        <taxon>Bacteria</taxon>
        <taxon>Pseudomonadati</taxon>
        <taxon>Pseudomonadota</taxon>
        <taxon>Gammaproteobacteria</taxon>
        <taxon>Thiotrichales</taxon>
        <taxon>Piscirickettsiaceae</taxon>
        <taxon>Thiomicrorhabdus</taxon>
    </lineage>
</organism>
<dbReference type="Proteomes" id="UP001222275">
    <property type="component" value="Chromosome"/>
</dbReference>
<dbReference type="EMBL" id="CP102381">
    <property type="protein sequence ID" value="WEJ62190.1"/>
    <property type="molecule type" value="Genomic_DNA"/>
</dbReference>
<dbReference type="RefSeq" id="WP_275594447.1">
    <property type="nucleotide sequence ID" value="NZ_CP102381.1"/>
</dbReference>